<comment type="caution">
    <text evidence="5">The sequence shown here is derived from an EMBL/GenBank/DDBJ whole genome shotgun (WGS) entry which is preliminary data.</text>
</comment>
<feature type="domain" description="EF-hand" evidence="4">
    <location>
        <begin position="27"/>
        <end position="62"/>
    </location>
</feature>
<evidence type="ECO:0000256" key="2">
    <source>
        <dbReference type="ARBA" id="ARBA00022737"/>
    </source>
</evidence>
<dbReference type="InterPro" id="IPR002048">
    <property type="entry name" value="EF_hand_dom"/>
</dbReference>
<evidence type="ECO:0000256" key="1">
    <source>
        <dbReference type="ARBA" id="ARBA00022723"/>
    </source>
</evidence>
<dbReference type="CDD" id="cd00051">
    <property type="entry name" value="EFh"/>
    <property type="match status" value="1"/>
</dbReference>
<organism evidence="5 6">
    <name type="scientific">Chrysochromulina tobinii</name>
    <dbReference type="NCBI Taxonomy" id="1460289"/>
    <lineage>
        <taxon>Eukaryota</taxon>
        <taxon>Haptista</taxon>
        <taxon>Haptophyta</taxon>
        <taxon>Prymnesiophyceae</taxon>
        <taxon>Prymnesiales</taxon>
        <taxon>Chrysochromulinaceae</taxon>
        <taxon>Chrysochromulina</taxon>
    </lineage>
</organism>
<dbReference type="GO" id="GO:0005509">
    <property type="term" value="F:calcium ion binding"/>
    <property type="evidence" value="ECO:0007669"/>
    <property type="project" value="InterPro"/>
</dbReference>
<reference evidence="6" key="1">
    <citation type="journal article" date="2015" name="PLoS Genet.">
        <title>Genome Sequence and Transcriptome Analyses of Chrysochromulina tobin: Metabolic Tools for Enhanced Algal Fitness in the Prominent Order Prymnesiales (Haptophyceae).</title>
        <authorList>
            <person name="Hovde B.T."/>
            <person name="Deodato C.R."/>
            <person name="Hunsperger H.M."/>
            <person name="Ryken S.A."/>
            <person name="Yost W."/>
            <person name="Jha R.K."/>
            <person name="Patterson J."/>
            <person name="Monnat R.J. Jr."/>
            <person name="Barlow S.B."/>
            <person name="Starkenburg S.R."/>
            <person name="Cattolico R.A."/>
        </authorList>
    </citation>
    <scope>NUCLEOTIDE SEQUENCE</scope>
    <source>
        <strain evidence="6">CCMP291</strain>
    </source>
</reference>
<dbReference type="Proteomes" id="UP000037460">
    <property type="component" value="Unassembled WGS sequence"/>
</dbReference>
<proteinExistence type="predicted"/>
<dbReference type="EMBL" id="JWZX01001263">
    <property type="protein sequence ID" value="KOO34308.1"/>
    <property type="molecule type" value="Genomic_DNA"/>
</dbReference>
<protein>
    <recommendedName>
        <fullName evidence="4">EF-hand domain-containing protein</fullName>
    </recommendedName>
</protein>
<keyword evidence="1" id="KW-0479">Metal-binding</keyword>
<feature type="domain" description="EF-hand" evidence="4">
    <location>
        <begin position="175"/>
        <end position="210"/>
    </location>
</feature>
<dbReference type="OrthoDB" id="186625at2759"/>
<dbReference type="PROSITE" id="PS00018">
    <property type="entry name" value="EF_HAND_1"/>
    <property type="match status" value="3"/>
</dbReference>
<dbReference type="InterPro" id="IPR039647">
    <property type="entry name" value="EF_hand_pair_protein_CML-like"/>
</dbReference>
<feature type="domain" description="EF-hand" evidence="4">
    <location>
        <begin position="89"/>
        <end position="114"/>
    </location>
</feature>
<feature type="domain" description="EF-hand" evidence="4">
    <location>
        <begin position="212"/>
        <end position="247"/>
    </location>
</feature>
<keyword evidence="3" id="KW-0106">Calcium</keyword>
<keyword evidence="6" id="KW-1185">Reference proteome</keyword>
<gene>
    <name evidence="5" type="ORF">Ctob_011557</name>
</gene>
<evidence type="ECO:0000313" key="6">
    <source>
        <dbReference type="Proteomes" id="UP000037460"/>
    </source>
</evidence>
<dbReference type="PROSITE" id="PS50222">
    <property type="entry name" value="EF_HAND_2"/>
    <property type="match status" value="4"/>
</dbReference>
<evidence type="ECO:0000313" key="5">
    <source>
        <dbReference type="EMBL" id="KOO34308.1"/>
    </source>
</evidence>
<evidence type="ECO:0000256" key="3">
    <source>
        <dbReference type="ARBA" id="ARBA00022837"/>
    </source>
</evidence>
<dbReference type="PANTHER" id="PTHR10891">
    <property type="entry name" value="EF-HAND CALCIUM-BINDING DOMAIN CONTAINING PROTEIN"/>
    <property type="match status" value="1"/>
</dbReference>
<dbReference type="AlphaFoldDB" id="A0A0M0K7D7"/>
<dbReference type="Gene3D" id="1.10.238.10">
    <property type="entry name" value="EF-hand"/>
    <property type="match status" value="2"/>
</dbReference>
<dbReference type="SMART" id="SM00054">
    <property type="entry name" value="EFh"/>
    <property type="match status" value="4"/>
</dbReference>
<dbReference type="InterPro" id="IPR011992">
    <property type="entry name" value="EF-hand-dom_pair"/>
</dbReference>
<dbReference type="Pfam" id="PF13499">
    <property type="entry name" value="EF-hand_7"/>
    <property type="match status" value="2"/>
</dbReference>
<sequence>MSVQTAKKYSASGYMVGGIDAAAKRLEGVDWLRTAFDAFDVDKSGYLDPHELRAALTMLGVRSSGKTGATALEKMGIDDKDGDGVVSLEDLDVDGDQKVDFEEFKVFAAVLPKRDHAIYRNALAARPITLPKDTSKASAVEVERAKAQAACNMALNNALVRLRKALRLNTDSKLMKDTVLLKKFQELDESGDSRVSSKELVSFLAKEHGAKLAKTDVFALLHFCDTNHDDHMSFDEFKHMMQTVARSVDMETEAGTDAIYS</sequence>
<keyword evidence="2" id="KW-0677">Repeat</keyword>
<dbReference type="SUPFAM" id="SSF47473">
    <property type="entry name" value="EF-hand"/>
    <property type="match status" value="1"/>
</dbReference>
<accession>A0A0M0K7D7</accession>
<evidence type="ECO:0000259" key="4">
    <source>
        <dbReference type="PROSITE" id="PS50222"/>
    </source>
</evidence>
<dbReference type="InterPro" id="IPR018247">
    <property type="entry name" value="EF_Hand_1_Ca_BS"/>
</dbReference>
<name>A0A0M0K7D7_9EUKA</name>